<dbReference type="Pfam" id="PF01636">
    <property type="entry name" value="APH"/>
    <property type="match status" value="1"/>
</dbReference>
<evidence type="ECO:0000313" key="4">
    <source>
        <dbReference type="Proteomes" id="UP000248423"/>
    </source>
</evidence>
<evidence type="ECO:0000259" key="2">
    <source>
        <dbReference type="Pfam" id="PF01636"/>
    </source>
</evidence>
<reference evidence="3 4" key="1">
    <citation type="submission" date="2018-02" db="EMBL/GenBank/DDBJ databases">
        <title>The genomes of Aspergillus section Nigri reveals drivers in fungal speciation.</title>
        <authorList>
            <consortium name="DOE Joint Genome Institute"/>
            <person name="Vesth T.C."/>
            <person name="Nybo J."/>
            <person name="Theobald S."/>
            <person name="Brandl J."/>
            <person name="Frisvad J.C."/>
            <person name="Nielsen K.F."/>
            <person name="Lyhne E.K."/>
            <person name="Kogle M.E."/>
            <person name="Kuo A."/>
            <person name="Riley R."/>
            <person name="Clum A."/>
            <person name="Nolan M."/>
            <person name="Lipzen A."/>
            <person name="Salamov A."/>
            <person name="Henrissat B."/>
            <person name="Wiebenga A."/>
            <person name="De vries R.P."/>
            <person name="Grigoriev I.V."/>
            <person name="Mortensen U.H."/>
            <person name="Andersen M.R."/>
            <person name="Baker S.E."/>
        </authorList>
    </citation>
    <scope>NUCLEOTIDE SEQUENCE [LARGE SCALE GENOMIC DNA]</scope>
    <source>
        <strain evidence="3 4">CBS 121057</strain>
    </source>
</reference>
<dbReference type="GO" id="GO:0005739">
    <property type="term" value="C:mitochondrion"/>
    <property type="evidence" value="ECO:0007669"/>
    <property type="project" value="TreeGrafter"/>
</dbReference>
<dbReference type="VEuPathDB" id="FungiDB:BO78DRAFT_373132"/>
<dbReference type="PANTHER" id="PTHR36091">
    <property type="entry name" value="ALTERED INHERITANCE OF MITOCHONDRIA PROTEIN 9, MITOCHONDRIAL"/>
    <property type="match status" value="1"/>
</dbReference>
<feature type="region of interest" description="Disordered" evidence="1">
    <location>
        <begin position="1"/>
        <end position="23"/>
    </location>
</feature>
<feature type="compositionally biased region" description="Polar residues" evidence="1">
    <location>
        <begin position="1"/>
        <end position="11"/>
    </location>
</feature>
<dbReference type="AlphaFoldDB" id="A0A319E2U0"/>
<organism evidence="3 4">
    <name type="scientific">Aspergillus sclerotiicarbonarius (strain CBS 121057 / IBT 28362)</name>
    <dbReference type="NCBI Taxonomy" id="1448318"/>
    <lineage>
        <taxon>Eukaryota</taxon>
        <taxon>Fungi</taxon>
        <taxon>Dikarya</taxon>
        <taxon>Ascomycota</taxon>
        <taxon>Pezizomycotina</taxon>
        <taxon>Eurotiomycetes</taxon>
        <taxon>Eurotiomycetidae</taxon>
        <taxon>Eurotiales</taxon>
        <taxon>Aspergillaceae</taxon>
        <taxon>Aspergillus</taxon>
        <taxon>Aspergillus subgen. Circumdati</taxon>
    </lineage>
</organism>
<protein>
    <submittedName>
        <fullName evidence="3">Phosphotransferase enzyme family protein</fullName>
    </submittedName>
</protein>
<dbReference type="InterPro" id="IPR002575">
    <property type="entry name" value="Aminoglycoside_PTrfase"/>
</dbReference>
<dbReference type="Gene3D" id="3.90.1200.10">
    <property type="match status" value="1"/>
</dbReference>
<dbReference type="SUPFAM" id="SSF56112">
    <property type="entry name" value="Protein kinase-like (PK-like)"/>
    <property type="match status" value="1"/>
</dbReference>
<dbReference type="InterPro" id="IPR051035">
    <property type="entry name" value="Mito_inheritance_9"/>
</dbReference>
<evidence type="ECO:0000313" key="3">
    <source>
        <dbReference type="EMBL" id="PYI04311.1"/>
    </source>
</evidence>
<feature type="domain" description="Aminoglycoside phosphotransferase" evidence="2">
    <location>
        <begin position="273"/>
        <end position="355"/>
    </location>
</feature>
<dbReference type="PANTHER" id="PTHR36091:SF2">
    <property type="entry name" value="AMINOGLYCOSIDE PHOSPHOTRANSFERASE DOMAIN-CONTAINING PROTEIN"/>
    <property type="match status" value="1"/>
</dbReference>
<keyword evidence="3" id="KW-0808">Transferase</keyword>
<dbReference type="InterPro" id="IPR011009">
    <property type="entry name" value="Kinase-like_dom_sf"/>
</dbReference>
<keyword evidence="4" id="KW-1185">Reference proteome</keyword>
<accession>A0A319E2U0</accession>
<gene>
    <name evidence="3" type="ORF">BO78DRAFT_373132</name>
</gene>
<dbReference type="Proteomes" id="UP000248423">
    <property type="component" value="Unassembled WGS sequence"/>
</dbReference>
<dbReference type="OrthoDB" id="2831558at2759"/>
<dbReference type="GO" id="GO:0016740">
    <property type="term" value="F:transferase activity"/>
    <property type="evidence" value="ECO:0007669"/>
    <property type="project" value="UniProtKB-KW"/>
</dbReference>
<evidence type="ECO:0000256" key="1">
    <source>
        <dbReference type="SAM" id="MobiDB-lite"/>
    </source>
</evidence>
<dbReference type="EMBL" id="KZ826370">
    <property type="protein sequence ID" value="PYI04311.1"/>
    <property type="molecule type" value="Genomic_DNA"/>
</dbReference>
<sequence>MRCLSLSSTSHPPALYTERPGGAHETIPEEDLYRYTRHRWLCNEKEELSKRYVRFNLQRLLDVAVDACEGARYCTQVLKCAEGLRNKAFILTMDNGAEVLAKLPNPNAGPPRYTTTSEVATHALLRDVLKVPVPRVLAWSCDAANTPVEAEYIIAEKAAGVRLGSVWTQWPREAKLKLITQIVDMENTLATVSFPRHGCIYFKDDLRLLTGDAQDIEAGSGSLARFSIGPLTSAELCDQGRSAMPLDRGPWLDPRDYTQALGRNEIAWIQSSARPRMNYYKSLESLERPEDALSLLSQYMNAAPYLVPRPTDEAANSKVLWHPDLHLDNVFVNPNTWEITCIVDWQSACVAPLFYQSAVPRMFRHRHPVQQDWAVPQRPANFDTLSDSDKQRIDNDLESETIHKYYQAQVCKRAPRHWAVLHQRPVPVLQKPVWLVTGVWANRDLFFLRQSLISVAKQWQELFPGTAPPCPIHFPDSDLEAHSREEENVEGIGHMLALFRDQGVLPVDGMVHPGDYKIARGNSRRFKDVFVGLARTDAERELYTRLWPY</sequence>
<proteinExistence type="predicted"/>
<name>A0A319E2U0_ASPSB</name>